<dbReference type="Pfam" id="PF20700">
    <property type="entry name" value="Mutator"/>
    <property type="match status" value="1"/>
</dbReference>
<dbReference type="InterPro" id="IPR049012">
    <property type="entry name" value="Mutator_transp_dom"/>
</dbReference>
<dbReference type="EMBL" id="NEDP02002015">
    <property type="protein sequence ID" value="OWF51966.1"/>
    <property type="molecule type" value="Genomic_DNA"/>
</dbReference>
<sequence length="447" mass="50630">MPECQHHPPSYTGLQKTANHVGEKIVTMSKASMESLREKIVADNTTCGLEKPDLINAEMDGRYNNPLFSGDRTPSQGATQVTMTLCEQMTSDKKILSVFTGSKLCKRAEYLRRCGVQVTCPNHTGICTAYVAEDAAIGNEEAWATIVGEEIADTLTINYLTTDGDSKTHTGMKKSHPACKNLKDPRHLVKSVKREFWKSTFSADLFQKFRGLPYGTLKSRLATDVRNRCVTELERAHIVHKGNLDQIKKNMPMTIEAMIQCYKGNCAEMCAEFSYCCQGLPDNHWSKTFLPQGIVLCLSAKDEHHFKQCVLKYLSTECLDSTKLLTSTQKCESFNRVLQKTNPKMMTCYRNFPARIHTAIHLCNFGIADSTVLRLRAVGSPLVSGSRVVSRITNLRKRQLYHQQRQRNIMFKLKRGYHRIRRYRMHAKARVPTVTYKSGVDDPKTIC</sequence>
<protein>
    <recommendedName>
        <fullName evidence="1">Mutator-like transposase domain-containing protein</fullName>
    </recommendedName>
</protein>
<reference evidence="2 3" key="1">
    <citation type="journal article" date="2017" name="Nat. Ecol. Evol.">
        <title>Scallop genome provides insights into evolution of bilaterian karyotype and development.</title>
        <authorList>
            <person name="Wang S."/>
            <person name="Zhang J."/>
            <person name="Jiao W."/>
            <person name="Li J."/>
            <person name="Xun X."/>
            <person name="Sun Y."/>
            <person name="Guo X."/>
            <person name="Huan P."/>
            <person name="Dong B."/>
            <person name="Zhang L."/>
            <person name="Hu X."/>
            <person name="Sun X."/>
            <person name="Wang J."/>
            <person name="Zhao C."/>
            <person name="Wang Y."/>
            <person name="Wang D."/>
            <person name="Huang X."/>
            <person name="Wang R."/>
            <person name="Lv J."/>
            <person name="Li Y."/>
            <person name="Zhang Z."/>
            <person name="Liu B."/>
            <person name="Lu W."/>
            <person name="Hui Y."/>
            <person name="Liang J."/>
            <person name="Zhou Z."/>
            <person name="Hou R."/>
            <person name="Li X."/>
            <person name="Liu Y."/>
            <person name="Li H."/>
            <person name="Ning X."/>
            <person name="Lin Y."/>
            <person name="Zhao L."/>
            <person name="Xing Q."/>
            <person name="Dou J."/>
            <person name="Li Y."/>
            <person name="Mao J."/>
            <person name="Guo H."/>
            <person name="Dou H."/>
            <person name="Li T."/>
            <person name="Mu C."/>
            <person name="Jiang W."/>
            <person name="Fu Q."/>
            <person name="Fu X."/>
            <person name="Miao Y."/>
            <person name="Liu J."/>
            <person name="Yu Q."/>
            <person name="Li R."/>
            <person name="Liao H."/>
            <person name="Li X."/>
            <person name="Kong Y."/>
            <person name="Jiang Z."/>
            <person name="Chourrout D."/>
            <person name="Li R."/>
            <person name="Bao Z."/>
        </authorList>
    </citation>
    <scope>NUCLEOTIDE SEQUENCE [LARGE SCALE GENOMIC DNA]</scope>
    <source>
        <strain evidence="2 3">PY_sf001</strain>
    </source>
</reference>
<gene>
    <name evidence="2" type="ORF">KP79_PYT18458</name>
</gene>
<evidence type="ECO:0000259" key="1">
    <source>
        <dbReference type="Pfam" id="PF20700"/>
    </source>
</evidence>
<organism evidence="2 3">
    <name type="scientific">Mizuhopecten yessoensis</name>
    <name type="common">Japanese scallop</name>
    <name type="synonym">Patinopecten yessoensis</name>
    <dbReference type="NCBI Taxonomy" id="6573"/>
    <lineage>
        <taxon>Eukaryota</taxon>
        <taxon>Metazoa</taxon>
        <taxon>Spiralia</taxon>
        <taxon>Lophotrochozoa</taxon>
        <taxon>Mollusca</taxon>
        <taxon>Bivalvia</taxon>
        <taxon>Autobranchia</taxon>
        <taxon>Pteriomorphia</taxon>
        <taxon>Pectinida</taxon>
        <taxon>Pectinoidea</taxon>
        <taxon>Pectinidae</taxon>
        <taxon>Mizuhopecten</taxon>
    </lineage>
</organism>
<evidence type="ECO:0000313" key="3">
    <source>
        <dbReference type="Proteomes" id="UP000242188"/>
    </source>
</evidence>
<proteinExistence type="predicted"/>
<dbReference type="AlphaFoldDB" id="A0A210QT97"/>
<dbReference type="Proteomes" id="UP000242188">
    <property type="component" value="Unassembled WGS sequence"/>
</dbReference>
<comment type="caution">
    <text evidence="2">The sequence shown here is derived from an EMBL/GenBank/DDBJ whole genome shotgun (WGS) entry which is preliminary data.</text>
</comment>
<keyword evidence="3" id="KW-1185">Reference proteome</keyword>
<feature type="domain" description="Mutator-like transposase" evidence="1">
    <location>
        <begin position="8"/>
        <end position="270"/>
    </location>
</feature>
<evidence type="ECO:0000313" key="2">
    <source>
        <dbReference type="EMBL" id="OWF51966.1"/>
    </source>
</evidence>
<accession>A0A210QT97</accession>
<name>A0A210QT97_MIZYE</name>